<dbReference type="SUPFAM" id="SSF47226">
    <property type="entry name" value="Histidine-containing phosphotransfer domain, HPT domain"/>
    <property type="match status" value="1"/>
</dbReference>
<dbReference type="GO" id="GO:0005524">
    <property type="term" value="F:ATP binding"/>
    <property type="evidence" value="ECO:0007669"/>
    <property type="project" value="UniProtKB-KW"/>
</dbReference>
<dbReference type="InterPro" id="IPR003594">
    <property type="entry name" value="HATPase_dom"/>
</dbReference>
<protein>
    <recommendedName>
        <fullName evidence="3">Chemotaxis protein CheA</fullName>
        <ecNumber evidence="2">2.7.13.3</ecNumber>
    </recommendedName>
</protein>
<dbReference type="InterPro" id="IPR008207">
    <property type="entry name" value="Sig_transdc_His_kin_Hpt_dom"/>
</dbReference>
<keyword evidence="5 12" id="KW-0597">Phosphoprotein</keyword>
<feature type="compositionally biased region" description="Acidic residues" evidence="13">
    <location>
        <begin position="263"/>
        <end position="277"/>
    </location>
</feature>
<evidence type="ECO:0000256" key="4">
    <source>
        <dbReference type="ARBA" id="ARBA00022500"/>
    </source>
</evidence>
<dbReference type="Pfam" id="PF01584">
    <property type="entry name" value="CheW"/>
    <property type="match status" value="1"/>
</dbReference>
<keyword evidence="9" id="KW-0067">ATP-binding</keyword>
<evidence type="ECO:0000256" key="10">
    <source>
        <dbReference type="ARBA" id="ARBA00023012"/>
    </source>
</evidence>
<dbReference type="PANTHER" id="PTHR43395">
    <property type="entry name" value="SENSOR HISTIDINE KINASE CHEA"/>
    <property type="match status" value="1"/>
</dbReference>
<dbReference type="InterPro" id="IPR036641">
    <property type="entry name" value="HPT_dom_sf"/>
</dbReference>
<keyword evidence="10" id="KW-0902">Two-component regulatory system</keyword>
<dbReference type="Pfam" id="PF02518">
    <property type="entry name" value="HATPase_c"/>
    <property type="match status" value="1"/>
</dbReference>
<feature type="domain" description="Histidine kinase" evidence="14">
    <location>
        <begin position="295"/>
        <end position="553"/>
    </location>
</feature>
<keyword evidence="8" id="KW-0418">Kinase</keyword>
<dbReference type="InterPro" id="IPR036061">
    <property type="entry name" value="CheW-like_dom_sf"/>
</dbReference>
<evidence type="ECO:0000256" key="3">
    <source>
        <dbReference type="ARBA" id="ARBA00021495"/>
    </source>
</evidence>
<dbReference type="InterPro" id="IPR036890">
    <property type="entry name" value="HATPase_C_sf"/>
</dbReference>
<reference evidence="17" key="1">
    <citation type="submission" date="2021-04" db="EMBL/GenBank/DDBJ databases">
        <authorList>
            <person name="Yoon J."/>
        </authorList>
    </citation>
    <scope>NUCLEOTIDE SEQUENCE</scope>
    <source>
        <strain evidence="17">KMU-90</strain>
    </source>
</reference>
<evidence type="ECO:0000256" key="5">
    <source>
        <dbReference type="ARBA" id="ARBA00022553"/>
    </source>
</evidence>
<keyword evidence="4" id="KW-0145">Chemotaxis</keyword>
<dbReference type="Pfam" id="PF01627">
    <property type="entry name" value="Hpt"/>
    <property type="match status" value="1"/>
</dbReference>
<dbReference type="InterPro" id="IPR051315">
    <property type="entry name" value="Bact_Chemotaxis_CheA"/>
</dbReference>
<dbReference type="GO" id="GO:0006935">
    <property type="term" value="P:chemotaxis"/>
    <property type="evidence" value="ECO:0007669"/>
    <property type="project" value="UniProtKB-KW"/>
</dbReference>
<feature type="domain" description="HPt" evidence="16">
    <location>
        <begin position="1"/>
        <end position="103"/>
    </location>
</feature>
<dbReference type="InterPro" id="IPR036097">
    <property type="entry name" value="HisK_dim/P_sf"/>
</dbReference>
<dbReference type="InterPro" id="IPR005467">
    <property type="entry name" value="His_kinase_dom"/>
</dbReference>
<dbReference type="AlphaFoldDB" id="A0A8J7WCC3"/>
<evidence type="ECO:0000259" key="15">
    <source>
        <dbReference type="PROSITE" id="PS50851"/>
    </source>
</evidence>
<dbReference type="GO" id="GO:0000155">
    <property type="term" value="F:phosphorelay sensor kinase activity"/>
    <property type="evidence" value="ECO:0007669"/>
    <property type="project" value="InterPro"/>
</dbReference>
<dbReference type="PROSITE" id="PS50109">
    <property type="entry name" value="HIS_KIN"/>
    <property type="match status" value="1"/>
</dbReference>
<dbReference type="SMART" id="SM00260">
    <property type="entry name" value="CheW"/>
    <property type="match status" value="1"/>
</dbReference>
<comment type="caution">
    <text evidence="17">The sequence shown here is derived from an EMBL/GenBank/DDBJ whole genome shotgun (WGS) entry which is preliminary data.</text>
</comment>
<dbReference type="PROSITE" id="PS50851">
    <property type="entry name" value="CHEW"/>
    <property type="match status" value="1"/>
</dbReference>
<keyword evidence="7" id="KW-0547">Nucleotide-binding</keyword>
<keyword evidence="18" id="KW-1185">Reference proteome</keyword>
<dbReference type="InterPro" id="IPR004358">
    <property type="entry name" value="Sig_transdc_His_kin-like_C"/>
</dbReference>
<comment type="catalytic activity">
    <reaction evidence="1">
        <text>ATP + protein L-histidine = ADP + protein N-phospho-L-histidine.</text>
        <dbReference type="EC" id="2.7.13.3"/>
    </reaction>
</comment>
<dbReference type="EMBL" id="JAGTUU010000004">
    <property type="protein sequence ID" value="MBS0124955.1"/>
    <property type="molecule type" value="Genomic_DNA"/>
</dbReference>
<dbReference type="SMART" id="SM00073">
    <property type="entry name" value="HPT"/>
    <property type="match status" value="1"/>
</dbReference>
<sequence length="708" mass="76087">MSGNSIRDTFFEECEELLEALVEGLSGMEEAPGDMEIVNAVFRAVHSIKGGAGAFGLDRLVGFAHTFETVMDKVRGQELAVDESLMGLFHRAGDFLSDLVTAARDESDVNDETEAGLIKELEAYLGPGGEETEFMFEALTLDMGDEAPQPTRRRFDIAFRPTRALYENGHEPLLLFDSLADLGDLSVTADLSALPDFNKFDPSDAVLSWRLSLVTAESETTLHEIFEFVEGLCTLDIDTTDEPAEAATAPLDLGPVMRPAPPDVDDMLAGDDAEDAMAESPDRGASDRPATSLPGSSKDARGPKPTLRVDLDRVDRLINTVGELIINQAMISQRIEELDLPTVAHLTNELEAYKLLARDIQEGVMAIRAQPVKPLFQRMSRIVREASDATGKKAKMVTVGDSTEVDKTVIERLADPLTHMIRNAVDHGLEKPDIRKAAGKDVTGTIRLSAAHRSGSVFIEVSDDGAGLNRERILQKAIEKQLVAADVELSEPEIDNLLFLPGFSTASQVSNLSGRGVGMDVVKNAVSALGGRVSISSTPGKGTTFTIVLPLTLAVMDGFVISVADQTMVIPIASILETIRPRAKDIHIVGTDSEVISLRGSYVPIVDVAENLGLGDGAERGNAGTLLLVSTETHGLTALRVSGIHDQRQVVIKSLESNYTAIPGVSAATILGDGKIALILDPEELIKLAHTPVHETASQQARMELRHG</sequence>
<dbReference type="Proteomes" id="UP000681356">
    <property type="component" value="Unassembled WGS sequence"/>
</dbReference>
<dbReference type="PROSITE" id="PS50894">
    <property type="entry name" value="HPT"/>
    <property type="match status" value="1"/>
</dbReference>
<evidence type="ECO:0000259" key="14">
    <source>
        <dbReference type="PROSITE" id="PS50109"/>
    </source>
</evidence>
<keyword evidence="6" id="KW-0808">Transferase</keyword>
<feature type="domain" description="CheW-like" evidence="15">
    <location>
        <begin position="555"/>
        <end position="691"/>
    </location>
</feature>
<gene>
    <name evidence="17" type="ORF">KB874_12680</name>
</gene>
<dbReference type="CDD" id="cd00088">
    <property type="entry name" value="HPT"/>
    <property type="match status" value="1"/>
</dbReference>
<evidence type="ECO:0000313" key="17">
    <source>
        <dbReference type="EMBL" id="MBS0124955.1"/>
    </source>
</evidence>
<evidence type="ECO:0000313" key="18">
    <source>
        <dbReference type="Proteomes" id="UP000681356"/>
    </source>
</evidence>
<dbReference type="Pfam" id="PF02895">
    <property type="entry name" value="H-kinase_dim"/>
    <property type="match status" value="1"/>
</dbReference>
<evidence type="ECO:0000259" key="16">
    <source>
        <dbReference type="PROSITE" id="PS50894"/>
    </source>
</evidence>
<name>A0A8J7WCC3_9RHOB</name>
<proteinExistence type="predicted"/>
<evidence type="ECO:0000256" key="2">
    <source>
        <dbReference type="ARBA" id="ARBA00012438"/>
    </source>
</evidence>
<dbReference type="CDD" id="cd00731">
    <property type="entry name" value="CheA_reg"/>
    <property type="match status" value="1"/>
</dbReference>
<dbReference type="SUPFAM" id="SSF50341">
    <property type="entry name" value="CheW-like"/>
    <property type="match status" value="1"/>
</dbReference>
<dbReference type="PANTHER" id="PTHR43395:SF10">
    <property type="entry name" value="CHEMOTAXIS PROTEIN CHEA"/>
    <property type="match status" value="1"/>
</dbReference>
<dbReference type="SUPFAM" id="SSF47384">
    <property type="entry name" value="Homodimeric domain of signal transducing histidine kinase"/>
    <property type="match status" value="1"/>
</dbReference>
<dbReference type="Gene3D" id="2.30.30.40">
    <property type="entry name" value="SH3 Domains"/>
    <property type="match status" value="1"/>
</dbReference>
<evidence type="ECO:0000256" key="12">
    <source>
        <dbReference type="PROSITE-ProRule" id="PRU00110"/>
    </source>
</evidence>
<dbReference type="SUPFAM" id="SSF55874">
    <property type="entry name" value="ATPase domain of HSP90 chaperone/DNA topoisomerase II/histidine kinase"/>
    <property type="match status" value="1"/>
</dbReference>
<accession>A0A8J7WCC3</accession>
<dbReference type="Gene3D" id="1.20.120.160">
    <property type="entry name" value="HPT domain"/>
    <property type="match status" value="1"/>
</dbReference>
<dbReference type="InterPro" id="IPR037006">
    <property type="entry name" value="CheA-like_homodim_sf"/>
</dbReference>
<evidence type="ECO:0000256" key="8">
    <source>
        <dbReference type="ARBA" id="ARBA00022777"/>
    </source>
</evidence>
<dbReference type="EC" id="2.7.13.3" evidence="2"/>
<dbReference type="Gene3D" id="1.10.287.560">
    <property type="entry name" value="Histidine kinase CheA-like, homodimeric domain"/>
    <property type="match status" value="1"/>
</dbReference>
<evidence type="ECO:0000256" key="11">
    <source>
        <dbReference type="ARBA" id="ARBA00035100"/>
    </source>
</evidence>
<dbReference type="FunFam" id="3.30.565.10:FF:000016">
    <property type="entry name" value="Chemotaxis protein CheA, putative"/>
    <property type="match status" value="1"/>
</dbReference>
<dbReference type="SMART" id="SM01231">
    <property type="entry name" value="H-kinase_dim"/>
    <property type="match status" value="1"/>
</dbReference>
<dbReference type="GO" id="GO:0005737">
    <property type="term" value="C:cytoplasm"/>
    <property type="evidence" value="ECO:0007669"/>
    <property type="project" value="InterPro"/>
</dbReference>
<evidence type="ECO:0000256" key="13">
    <source>
        <dbReference type="SAM" id="MobiDB-lite"/>
    </source>
</evidence>
<evidence type="ECO:0000256" key="6">
    <source>
        <dbReference type="ARBA" id="ARBA00022679"/>
    </source>
</evidence>
<dbReference type="CDD" id="cd16916">
    <property type="entry name" value="HATPase_CheA-like"/>
    <property type="match status" value="1"/>
</dbReference>
<evidence type="ECO:0000256" key="1">
    <source>
        <dbReference type="ARBA" id="ARBA00000085"/>
    </source>
</evidence>
<dbReference type="PRINTS" id="PR00344">
    <property type="entry name" value="BCTRLSENSOR"/>
</dbReference>
<dbReference type="InterPro" id="IPR002545">
    <property type="entry name" value="CheW-lke_dom"/>
</dbReference>
<evidence type="ECO:0000256" key="7">
    <source>
        <dbReference type="ARBA" id="ARBA00022741"/>
    </source>
</evidence>
<dbReference type="Gene3D" id="3.30.565.10">
    <property type="entry name" value="Histidine kinase-like ATPase, C-terminal domain"/>
    <property type="match status" value="1"/>
</dbReference>
<comment type="function">
    <text evidence="11">Involved in the transmission of sensory signals from the chemoreceptors to the flagellar motors. CheA is autophosphorylated; it can transfer its phosphate group to either CheB or CheY.</text>
</comment>
<evidence type="ECO:0000256" key="9">
    <source>
        <dbReference type="ARBA" id="ARBA00022840"/>
    </source>
</evidence>
<feature type="modified residue" description="Phosphohistidine" evidence="12">
    <location>
        <position position="46"/>
    </location>
</feature>
<dbReference type="InterPro" id="IPR004105">
    <property type="entry name" value="CheA-like_dim"/>
</dbReference>
<feature type="region of interest" description="Disordered" evidence="13">
    <location>
        <begin position="247"/>
        <end position="306"/>
    </location>
</feature>
<dbReference type="RefSeq" id="WP_212536904.1">
    <property type="nucleotide sequence ID" value="NZ_JAGTUU010000004.1"/>
</dbReference>
<organism evidence="17 18">
    <name type="scientific">Thetidibacter halocola</name>
    <dbReference type="NCBI Taxonomy" id="2827239"/>
    <lineage>
        <taxon>Bacteria</taxon>
        <taxon>Pseudomonadati</taxon>
        <taxon>Pseudomonadota</taxon>
        <taxon>Alphaproteobacteria</taxon>
        <taxon>Rhodobacterales</taxon>
        <taxon>Roseobacteraceae</taxon>
        <taxon>Thetidibacter</taxon>
    </lineage>
</organism>
<dbReference type="SMART" id="SM00387">
    <property type="entry name" value="HATPase_c"/>
    <property type="match status" value="1"/>
</dbReference>